<dbReference type="Proteomes" id="UP001528920">
    <property type="component" value="Unassembled WGS sequence"/>
</dbReference>
<evidence type="ECO:0000256" key="1">
    <source>
        <dbReference type="SAM" id="Phobius"/>
    </source>
</evidence>
<evidence type="ECO:0000313" key="4">
    <source>
        <dbReference type="EMBL" id="MDE5418786.1"/>
    </source>
</evidence>
<keyword evidence="1" id="KW-0472">Membrane</keyword>
<dbReference type="InterPro" id="IPR050463">
    <property type="entry name" value="Gfo/Idh/MocA_oxidrdct_glycsds"/>
</dbReference>
<evidence type="ECO:0000259" key="3">
    <source>
        <dbReference type="Pfam" id="PF22725"/>
    </source>
</evidence>
<keyword evidence="1" id="KW-0812">Transmembrane</keyword>
<sequence>MNSKDYENSRRKFLLNAAAAGIVGAIGLNSIFTSCQSSKKREYAFPPMLEKAPDGPLLKAGIVGCGYRGTGAALNFLNSGPNVEIVALADVFQDRVDACRQEIKNQKGFDIAPDQCFSGINSFEKLMNCDVDVVILATPPHFRPQHFEACVKAKKHVFMEKPVAVDPVGVRSVMVSAEKAKMLGLSVVTGTIKRHQQDYIETFKQVNEGAIGEIVSANSYYNVGKLWHRNPRADWSELENMIRNWVNWCWLSGDHIVEQHVHNLDTVNWFVGKHPEKAIGFGARQQRVTGDQYDHFSVDFVYDKDIHYHSMCRQINDCSNNTSDRIQGTKGSTNCENTIYNLDGSVNWSYQYPKAGTGKNISRLSTNPYDQEHIDLVTAIRTGNPINEAFQVAESTLTGIMGRISAYTGKEVSWEEMMNSDLYLGPKSYTIGPVAISKDVPKPGKSPSI</sequence>
<gene>
    <name evidence="4" type="ORF">L3049_12290</name>
</gene>
<evidence type="ECO:0000313" key="5">
    <source>
        <dbReference type="Proteomes" id="UP001528920"/>
    </source>
</evidence>
<evidence type="ECO:0000259" key="2">
    <source>
        <dbReference type="Pfam" id="PF01408"/>
    </source>
</evidence>
<dbReference type="InterPro" id="IPR055170">
    <property type="entry name" value="GFO_IDH_MocA-like_dom"/>
</dbReference>
<dbReference type="InterPro" id="IPR036291">
    <property type="entry name" value="NAD(P)-bd_dom_sf"/>
</dbReference>
<dbReference type="PROSITE" id="PS51318">
    <property type="entry name" value="TAT"/>
    <property type="match status" value="1"/>
</dbReference>
<dbReference type="PANTHER" id="PTHR43818">
    <property type="entry name" value="BCDNA.GH03377"/>
    <property type="match status" value="1"/>
</dbReference>
<dbReference type="Gene3D" id="3.30.360.10">
    <property type="entry name" value="Dihydrodipicolinate Reductase, domain 2"/>
    <property type="match status" value="1"/>
</dbReference>
<protein>
    <submittedName>
        <fullName evidence="4">Gfo/Idh/MocA family oxidoreductase</fullName>
    </submittedName>
</protein>
<comment type="caution">
    <text evidence="4">The sequence shown here is derived from an EMBL/GenBank/DDBJ whole genome shotgun (WGS) entry which is preliminary data.</text>
</comment>
<dbReference type="Gene3D" id="3.40.50.720">
    <property type="entry name" value="NAD(P)-binding Rossmann-like Domain"/>
    <property type="match status" value="1"/>
</dbReference>
<dbReference type="InterPro" id="IPR000683">
    <property type="entry name" value="Gfo/Idh/MocA-like_OxRdtase_N"/>
</dbReference>
<dbReference type="SUPFAM" id="SSF51735">
    <property type="entry name" value="NAD(P)-binding Rossmann-fold domains"/>
    <property type="match status" value="1"/>
</dbReference>
<dbReference type="Pfam" id="PF01408">
    <property type="entry name" value="GFO_IDH_MocA"/>
    <property type="match status" value="1"/>
</dbReference>
<dbReference type="PROSITE" id="PS51257">
    <property type="entry name" value="PROKAR_LIPOPROTEIN"/>
    <property type="match status" value="1"/>
</dbReference>
<keyword evidence="5" id="KW-1185">Reference proteome</keyword>
<proteinExistence type="predicted"/>
<organism evidence="4 5">
    <name type="scientific">Paralabilibaculum antarcticum</name>
    <dbReference type="NCBI Taxonomy" id="2912572"/>
    <lineage>
        <taxon>Bacteria</taxon>
        <taxon>Pseudomonadati</taxon>
        <taxon>Bacteroidota</taxon>
        <taxon>Bacteroidia</taxon>
        <taxon>Marinilabiliales</taxon>
        <taxon>Marinifilaceae</taxon>
        <taxon>Paralabilibaculum</taxon>
    </lineage>
</organism>
<reference evidence="4 5" key="1">
    <citation type="submission" date="2022-01" db="EMBL/GenBank/DDBJ databases">
        <title>Labilibaculum sp. nov, a marine bacterium isolated from Antarctica.</title>
        <authorList>
            <person name="Dai W."/>
        </authorList>
    </citation>
    <scope>NUCLEOTIDE SEQUENCE [LARGE SCALE GENOMIC DNA]</scope>
    <source>
        <strain evidence="4 5">DW002</strain>
    </source>
</reference>
<dbReference type="Pfam" id="PF22725">
    <property type="entry name" value="GFO_IDH_MocA_C3"/>
    <property type="match status" value="1"/>
</dbReference>
<dbReference type="EMBL" id="JAKJSC010000002">
    <property type="protein sequence ID" value="MDE5418786.1"/>
    <property type="molecule type" value="Genomic_DNA"/>
</dbReference>
<dbReference type="RefSeq" id="WP_275110118.1">
    <property type="nucleotide sequence ID" value="NZ_JAKJSC010000002.1"/>
</dbReference>
<dbReference type="PANTHER" id="PTHR43818:SF5">
    <property type="entry name" value="OXIDOREDUCTASE FAMILY PROTEIN"/>
    <property type="match status" value="1"/>
</dbReference>
<feature type="domain" description="Gfo/Idh/MocA-like oxidoreductase N-terminal" evidence="2">
    <location>
        <begin position="59"/>
        <end position="182"/>
    </location>
</feature>
<accession>A0ABT5VU16</accession>
<keyword evidence="1" id="KW-1133">Transmembrane helix</keyword>
<dbReference type="SUPFAM" id="SSF55347">
    <property type="entry name" value="Glyceraldehyde-3-phosphate dehydrogenase-like, C-terminal domain"/>
    <property type="match status" value="1"/>
</dbReference>
<name>A0ABT5VU16_9BACT</name>
<feature type="domain" description="GFO/IDH/MocA-like oxidoreductase" evidence="3">
    <location>
        <begin position="205"/>
        <end position="332"/>
    </location>
</feature>
<dbReference type="InterPro" id="IPR006311">
    <property type="entry name" value="TAT_signal"/>
</dbReference>
<feature type="transmembrane region" description="Helical" evidence="1">
    <location>
        <begin position="12"/>
        <end position="32"/>
    </location>
</feature>